<comment type="caution">
    <text evidence="3">The sequence shown here is derived from an EMBL/GenBank/DDBJ whole genome shotgun (WGS) entry which is preliminary data.</text>
</comment>
<dbReference type="InterPro" id="IPR029045">
    <property type="entry name" value="ClpP/crotonase-like_dom_sf"/>
</dbReference>
<accession>A0A024G8A3</accession>
<protein>
    <recommendedName>
        <fullName evidence="2">Tail specific protease domain-containing protein</fullName>
    </recommendedName>
</protein>
<dbReference type="STRING" id="65357.A0A024G8A3"/>
<feature type="transmembrane region" description="Helical" evidence="1">
    <location>
        <begin position="47"/>
        <end position="69"/>
    </location>
</feature>
<dbReference type="Pfam" id="PF03572">
    <property type="entry name" value="Peptidase_S41"/>
    <property type="match status" value="1"/>
</dbReference>
<dbReference type="Proteomes" id="UP000053237">
    <property type="component" value="Unassembled WGS sequence"/>
</dbReference>
<dbReference type="Gene3D" id="3.90.226.10">
    <property type="entry name" value="2-enoyl-CoA Hydratase, Chain A, domain 1"/>
    <property type="match status" value="1"/>
</dbReference>
<keyword evidence="1" id="KW-1133">Transmembrane helix</keyword>
<sequence length="457" mass="51579">MILSQITFSILRIKKLCLLLIDTFLLKPFELYESIAIVPVSFLRRHIPFVGGTLVVLMTLYAILVRVGLRLLHGLIDRVTFYSDPVINYQIFWTTIRDRYAIESKHINWSLAYELFADKMSKNTSEEDLWIAMQDSILMTDDPMLTIARTSLGLSPNNAIVFTASGKKVSYYSLKLDEELLFHRMIHFHLINRGHQIANDQLLFGILNAATCPGWRLGYIGLMAMEGFVDLPLSHMETQETTSMCRRRRNPVIVPRVFDIESMRWALDAILRTLGNVDGLILDLRLNQGGGNVASALAVASFFTQPSIKHPTVFSIKEKVAQGPIYTKSKAYKVPRNPYRSTYAGPLVILQSKHTRGTAELLCLALKWRPKTYRIGSSTAGCLSQVYTVRLPNAWTLKVPNQQCTSPGGMLYEGKGIPPDEELVPEAIATSSMQQMNRFDPYIRAAIELVFAKSLTQ</sequence>
<keyword evidence="1" id="KW-0472">Membrane</keyword>
<proteinExistence type="predicted"/>
<dbReference type="InParanoid" id="A0A024G8A3"/>
<dbReference type="PANTHER" id="PTHR11261:SF3">
    <property type="entry name" value="RETINOL-BINDING PROTEIN 3"/>
    <property type="match status" value="1"/>
</dbReference>
<dbReference type="Gene3D" id="3.30.750.44">
    <property type="match status" value="1"/>
</dbReference>
<keyword evidence="4" id="KW-1185">Reference proteome</keyword>
<name>A0A024G8A3_9STRA</name>
<dbReference type="GO" id="GO:0006508">
    <property type="term" value="P:proteolysis"/>
    <property type="evidence" value="ECO:0007669"/>
    <property type="project" value="InterPro"/>
</dbReference>
<evidence type="ECO:0000259" key="2">
    <source>
        <dbReference type="SMART" id="SM00245"/>
    </source>
</evidence>
<gene>
    <name evidence="3" type="ORF">BN9_038900</name>
</gene>
<evidence type="ECO:0000313" key="3">
    <source>
        <dbReference type="EMBL" id="CCI43106.1"/>
    </source>
</evidence>
<dbReference type="GO" id="GO:0008236">
    <property type="term" value="F:serine-type peptidase activity"/>
    <property type="evidence" value="ECO:0007669"/>
    <property type="project" value="InterPro"/>
</dbReference>
<evidence type="ECO:0000313" key="4">
    <source>
        <dbReference type="Proteomes" id="UP000053237"/>
    </source>
</evidence>
<dbReference type="OrthoDB" id="67272at2759"/>
<dbReference type="SMART" id="SM00245">
    <property type="entry name" value="TSPc"/>
    <property type="match status" value="1"/>
</dbReference>
<reference evidence="3 4" key="1">
    <citation type="submission" date="2012-05" db="EMBL/GenBank/DDBJ databases">
        <title>Recombination and specialization in a pathogen metapopulation.</title>
        <authorList>
            <person name="Gardiner A."/>
            <person name="Kemen E."/>
            <person name="Schultz-Larsen T."/>
            <person name="MacLean D."/>
            <person name="Van Oosterhout C."/>
            <person name="Jones J.D.G."/>
        </authorList>
    </citation>
    <scope>NUCLEOTIDE SEQUENCE [LARGE SCALE GENOMIC DNA]</scope>
    <source>
        <strain evidence="3 4">Ac Nc2</strain>
    </source>
</reference>
<dbReference type="PANTHER" id="PTHR11261">
    <property type="entry name" value="INTERPHOTORECEPTOR RETINOID-BINDING PROTEIN"/>
    <property type="match status" value="1"/>
</dbReference>
<organism evidence="3 4">
    <name type="scientific">Albugo candida</name>
    <dbReference type="NCBI Taxonomy" id="65357"/>
    <lineage>
        <taxon>Eukaryota</taxon>
        <taxon>Sar</taxon>
        <taxon>Stramenopiles</taxon>
        <taxon>Oomycota</taxon>
        <taxon>Peronosporomycetes</taxon>
        <taxon>Albuginales</taxon>
        <taxon>Albuginaceae</taxon>
        <taxon>Albugo</taxon>
    </lineage>
</organism>
<dbReference type="EMBL" id="CAIX01000044">
    <property type="protein sequence ID" value="CCI43106.1"/>
    <property type="molecule type" value="Genomic_DNA"/>
</dbReference>
<dbReference type="AlphaFoldDB" id="A0A024G8A3"/>
<dbReference type="InterPro" id="IPR005151">
    <property type="entry name" value="Tail-specific_protease"/>
</dbReference>
<feature type="domain" description="Tail specific protease" evidence="2">
    <location>
        <begin position="226"/>
        <end position="424"/>
    </location>
</feature>
<dbReference type="SUPFAM" id="SSF52096">
    <property type="entry name" value="ClpP/crotonase"/>
    <property type="match status" value="1"/>
</dbReference>
<keyword evidence="1" id="KW-0812">Transmembrane</keyword>
<evidence type="ECO:0000256" key="1">
    <source>
        <dbReference type="SAM" id="Phobius"/>
    </source>
</evidence>